<dbReference type="PANTHER" id="PTHR30221">
    <property type="entry name" value="SMALL-CONDUCTANCE MECHANOSENSITIVE CHANNEL"/>
    <property type="match status" value="1"/>
</dbReference>
<evidence type="ECO:0000256" key="5">
    <source>
        <dbReference type="ARBA" id="ARBA00022989"/>
    </source>
</evidence>
<dbReference type="Pfam" id="PF21082">
    <property type="entry name" value="MS_channel_3rd"/>
    <property type="match status" value="1"/>
</dbReference>
<gene>
    <name evidence="10" type="ORF">GOQ30_04855</name>
</gene>
<evidence type="ECO:0000256" key="4">
    <source>
        <dbReference type="ARBA" id="ARBA00022692"/>
    </source>
</evidence>
<dbReference type="Gene3D" id="2.30.30.60">
    <property type="match status" value="1"/>
</dbReference>
<comment type="subcellular location">
    <subcellularLocation>
        <location evidence="1">Cell membrane</location>
        <topology evidence="1">Multi-pass membrane protein</topology>
    </subcellularLocation>
</comment>
<evidence type="ECO:0000256" key="1">
    <source>
        <dbReference type="ARBA" id="ARBA00004651"/>
    </source>
</evidence>
<feature type="domain" description="Mechanosensitive ion channel MscS" evidence="8">
    <location>
        <begin position="113"/>
        <end position="176"/>
    </location>
</feature>
<dbReference type="RefSeq" id="WP_140996878.1">
    <property type="nucleotide sequence ID" value="NZ_VDCZ01000002.1"/>
</dbReference>
<protein>
    <submittedName>
        <fullName evidence="10">Mechanosensitive ion channel</fullName>
    </submittedName>
</protein>
<dbReference type="AlphaFoldDB" id="A0A6I4IKJ9"/>
<feature type="domain" description="Mechanosensitive ion channel MscS C-terminal" evidence="9">
    <location>
        <begin position="184"/>
        <end position="245"/>
    </location>
</feature>
<keyword evidence="6 7" id="KW-0472">Membrane</keyword>
<organism evidence="10 11">
    <name type="scientific">Flavobacterium profundi</name>
    <dbReference type="NCBI Taxonomy" id="1774945"/>
    <lineage>
        <taxon>Bacteria</taxon>
        <taxon>Pseudomonadati</taxon>
        <taxon>Bacteroidota</taxon>
        <taxon>Flavobacteriia</taxon>
        <taxon>Flavobacteriales</taxon>
        <taxon>Flavobacteriaceae</taxon>
        <taxon>Flavobacterium</taxon>
    </lineage>
</organism>
<dbReference type="SUPFAM" id="SSF82689">
    <property type="entry name" value="Mechanosensitive channel protein MscS (YggB), C-terminal domain"/>
    <property type="match status" value="1"/>
</dbReference>
<dbReference type="Pfam" id="PF05552">
    <property type="entry name" value="MS_channel_1st_1"/>
    <property type="match status" value="1"/>
</dbReference>
<dbReference type="EMBL" id="WQLW01000002">
    <property type="protein sequence ID" value="MVO08492.1"/>
    <property type="molecule type" value="Genomic_DNA"/>
</dbReference>
<dbReference type="InterPro" id="IPR011014">
    <property type="entry name" value="MscS_channel_TM-2"/>
</dbReference>
<comment type="similarity">
    <text evidence="2">Belongs to the MscS (TC 1.A.23) family.</text>
</comment>
<dbReference type="InterPro" id="IPR049278">
    <property type="entry name" value="MS_channel_C"/>
</dbReference>
<evidence type="ECO:0000256" key="3">
    <source>
        <dbReference type="ARBA" id="ARBA00022475"/>
    </source>
</evidence>
<feature type="transmembrane region" description="Helical" evidence="7">
    <location>
        <begin position="63"/>
        <end position="87"/>
    </location>
</feature>
<dbReference type="Gene3D" id="3.30.70.100">
    <property type="match status" value="1"/>
</dbReference>
<keyword evidence="3" id="KW-1003">Cell membrane</keyword>
<feature type="transmembrane region" description="Helical" evidence="7">
    <location>
        <begin position="20"/>
        <end position="40"/>
    </location>
</feature>
<dbReference type="SUPFAM" id="SSF82861">
    <property type="entry name" value="Mechanosensitive channel protein MscS (YggB), transmembrane region"/>
    <property type="match status" value="1"/>
</dbReference>
<evidence type="ECO:0000313" key="11">
    <source>
        <dbReference type="Proteomes" id="UP000431264"/>
    </source>
</evidence>
<evidence type="ECO:0000259" key="9">
    <source>
        <dbReference type="Pfam" id="PF21082"/>
    </source>
</evidence>
<evidence type="ECO:0000256" key="6">
    <source>
        <dbReference type="ARBA" id="ARBA00023136"/>
    </source>
</evidence>
<dbReference type="InterPro" id="IPR011066">
    <property type="entry name" value="MscS_channel_C_sf"/>
</dbReference>
<evidence type="ECO:0000256" key="7">
    <source>
        <dbReference type="SAM" id="Phobius"/>
    </source>
</evidence>
<dbReference type="SUPFAM" id="SSF50182">
    <property type="entry name" value="Sm-like ribonucleoproteins"/>
    <property type="match status" value="1"/>
</dbReference>
<dbReference type="Gene3D" id="1.10.287.1260">
    <property type="match status" value="1"/>
</dbReference>
<dbReference type="InterPro" id="IPR006685">
    <property type="entry name" value="MscS_channel_2nd"/>
</dbReference>
<dbReference type="InterPro" id="IPR008910">
    <property type="entry name" value="MSC_TM_helix"/>
</dbReference>
<dbReference type="InterPro" id="IPR045275">
    <property type="entry name" value="MscS_archaea/bacteria_type"/>
</dbReference>
<dbReference type="OrthoDB" id="1522493at2"/>
<reference evidence="11" key="1">
    <citation type="submission" date="2019-05" db="EMBL/GenBank/DDBJ databases">
        <title>Flavobacterium profundi sp. nov., isolated from a deep-sea seamount.</title>
        <authorList>
            <person name="Zhang D.-C."/>
        </authorList>
    </citation>
    <scope>NUCLEOTIDE SEQUENCE [LARGE SCALE GENOMIC DNA]</scope>
    <source>
        <strain evidence="11">TP390</strain>
    </source>
</reference>
<dbReference type="Pfam" id="PF00924">
    <property type="entry name" value="MS_channel_2nd"/>
    <property type="match status" value="1"/>
</dbReference>
<evidence type="ECO:0000313" key="10">
    <source>
        <dbReference type="EMBL" id="MVO08492.1"/>
    </source>
</evidence>
<keyword evidence="4 7" id="KW-0812">Transmembrane</keyword>
<name>A0A6I4IKJ9_9FLAO</name>
<dbReference type="InterPro" id="IPR023408">
    <property type="entry name" value="MscS_beta-dom_sf"/>
</dbReference>
<proteinExistence type="inferred from homology"/>
<dbReference type="PANTHER" id="PTHR30221:SF1">
    <property type="entry name" value="SMALL-CONDUCTANCE MECHANOSENSITIVE CHANNEL"/>
    <property type="match status" value="1"/>
</dbReference>
<keyword evidence="11" id="KW-1185">Reference proteome</keyword>
<comment type="caution">
    <text evidence="10">The sequence shown here is derived from an EMBL/GenBank/DDBJ whole genome shotgun (WGS) entry which is preliminary data.</text>
</comment>
<keyword evidence="5 7" id="KW-1133">Transmembrane helix</keyword>
<dbReference type="InterPro" id="IPR010920">
    <property type="entry name" value="LSM_dom_sf"/>
</dbReference>
<sequence>MSGQLENINQILQESWNNFYNSLPAILFALGIFIIGLFIIRKLKTVAFKMIDKKSKDPLVSDFLVNVIALVLTIFLLVISLSILGLGEITDKILAGAGITTFIIGFALKDIGENFLSGIIMAFKRPFRIGDLIEIDGFKGKVTNMSLRETLIKTLDGKEVFIPNGLIAKNGLVNYTLDDLLRTEFVIGLDYNDNTEEALQMIESILQNEEGVLKNPEPFAVIDELATSTVNVRVSYWYMTNDIKVPGVRLKSNIMLKVFKSLLDKGFGLPSDIVEVKMLEK</sequence>
<accession>A0A6I4IKJ9</accession>
<dbReference type="GO" id="GO:0005886">
    <property type="term" value="C:plasma membrane"/>
    <property type="evidence" value="ECO:0007669"/>
    <property type="project" value="UniProtKB-SubCell"/>
</dbReference>
<dbReference type="Proteomes" id="UP000431264">
    <property type="component" value="Unassembled WGS sequence"/>
</dbReference>
<evidence type="ECO:0000256" key="2">
    <source>
        <dbReference type="ARBA" id="ARBA00008017"/>
    </source>
</evidence>
<evidence type="ECO:0000259" key="8">
    <source>
        <dbReference type="Pfam" id="PF00924"/>
    </source>
</evidence>
<dbReference type="GO" id="GO:0008381">
    <property type="term" value="F:mechanosensitive monoatomic ion channel activity"/>
    <property type="evidence" value="ECO:0007669"/>
    <property type="project" value="InterPro"/>
</dbReference>